<gene>
    <name evidence="2" type="ORF">JG687_00001951</name>
</gene>
<evidence type="ECO:0000313" key="2">
    <source>
        <dbReference type="EMBL" id="KAG6971550.1"/>
    </source>
</evidence>
<sequence length="55" mass="5927">MQGVESSPTDSEKIQLFRDNSLQGEDSEAADWRMTVPDFGAEANADVQVAAILGE</sequence>
<proteinExistence type="predicted"/>
<dbReference type="AlphaFoldDB" id="A0A8T1UWM2"/>
<comment type="caution">
    <text evidence="2">The sequence shown here is derived from an EMBL/GenBank/DDBJ whole genome shotgun (WGS) entry which is preliminary data.</text>
</comment>
<name>A0A8T1UWM2_9STRA</name>
<evidence type="ECO:0000256" key="1">
    <source>
        <dbReference type="SAM" id="MobiDB-lite"/>
    </source>
</evidence>
<protein>
    <submittedName>
        <fullName evidence="2">Uncharacterized protein</fullName>
    </submittedName>
</protein>
<feature type="region of interest" description="Disordered" evidence="1">
    <location>
        <begin position="1"/>
        <end position="27"/>
    </location>
</feature>
<dbReference type="Proteomes" id="UP000688947">
    <property type="component" value="Unassembled WGS sequence"/>
</dbReference>
<organism evidence="2 3">
    <name type="scientific">Phytophthora cactorum</name>
    <dbReference type="NCBI Taxonomy" id="29920"/>
    <lineage>
        <taxon>Eukaryota</taxon>
        <taxon>Sar</taxon>
        <taxon>Stramenopiles</taxon>
        <taxon>Oomycota</taxon>
        <taxon>Peronosporomycetes</taxon>
        <taxon>Peronosporales</taxon>
        <taxon>Peronosporaceae</taxon>
        <taxon>Phytophthora</taxon>
    </lineage>
</organism>
<reference evidence="2" key="1">
    <citation type="submission" date="2021-01" db="EMBL/GenBank/DDBJ databases">
        <title>Phytophthora aleatoria, a newly-described species from Pinus radiata is distinct from Phytophthora cactorum isolates based on comparative genomics.</title>
        <authorList>
            <person name="Mcdougal R."/>
            <person name="Panda P."/>
            <person name="Williams N."/>
            <person name="Studholme D.J."/>
        </authorList>
    </citation>
    <scope>NUCLEOTIDE SEQUENCE</scope>
    <source>
        <strain evidence="2">NZFS 3830</strain>
    </source>
</reference>
<evidence type="ECO:0000313" key="3">
    <source>
        <dbReference type="Proteomes" id="UP000688947"/>
    </source>
</evidence>
<dbReference type="EMBL" id="JAENGZ010000050">
    <property type="protein sequence ID" value="KAG6971550.1"/>
    <property type="molecule type" value="Genomic_DNA"/>
</dbReference>
<accession>A0A8T1UWM2</accession>